<dbReference type="PANTHER" id="PTHR47027:SF26">
    <property type="entry name" value="REVERSE TRANSCRIPTASE DOMAIN-CONTAINING PROTEIN"/>
    <property type="match status" value="1"/>
</dbReference>
<gene>
    <name evidence="2" type="ORF">ElyMa_006543800</name>
</gene>
<dbReference type="AlphaFoldDB" id="A0AAV4I7M7"/>
<proteinExistence type="predicted"/>
<keyword evidence="3" id="KW-1185">Reference proteome</keyword>
<feature type="domain" description="Reverse transcriptase" evidence="1">
    <location>
        <begin position="14"/>
        <end position="143"/>
    </location>
</feature>
<organism evidence="2 3">
    <name type="scientific">Elysia marginata</name>
    <dbReference type="NCBI Taxonomy" id="1093978"/>
    <lineage>
        <taxon>Eukaryota</taxon>
        <taxon>Metazoa</taxon>
        <taxon>Spiralia</taxon>
        <taxon>Lophotrochozoa</taxon>
        <taxon>Mollusca</taxon>
        <taxon>Gastropoda</taxon>
        <taxon>Heterobranchia</taxon>
        <taxon>Euthyneura</taxon>
        <taxon>Panpulmonata</taxon>
        <taxon>Sacoglossa</taxon>
        <taxon>Placobranchoidea</taxon>
        <taxon>Plakobranchidae</taxon>
        <taxon>Elysia</taxon>
    </lineage>
</organism>
<accession>A0AAV4I7M7</accession>
<protein>
    <recommendedName>
        <fullName evidence="1">Reverse transcriptase domain-containing protein</fullName>
    </recommendedName>
</protein>
<reference evidence="2 3" key="1">
    <citation type="journal article" date="2021" name="Elife">
        <title>Chloroplast acquisition without the gene transfer in kleptoplastic sea slugs, Plakobranchus ocellatus.</title>
        <authorList>
            <person name="Maeda T."/>
            <person name="Takahashi S."/>
            <person name="Yoshida T."/>
            <person name="Shimamura S."/>
            <person name="Takaki Y."/>
            <person name="Nagai Y."/>
            <person name="Toyoda A."/>
            <person name="Suzuki Y."/>
            <person name="Arimoto A."/>
            <person name="Ishii H."/>
            <person name="Satoh N."/>
            <person name="Nishiyama T."/>
            <person name="Hasebe M."/>
            <person name="Maruyama T."/>
            <person name="Minagawa J."/>
            <person name="Obokata J."/>
            <person name="Shigenobu S."/>
        </authorList>
    </citation>
    <scope>NUCLEOTIDE SEQUENCE [LARGE SCALE GENOMIC DNA]</scope>
</reference>
<sequence length="151" mass="16721">MTKFGCLDRSIQMVSQFHDGMQAQVLDDGEPSDPFPVSSGVKQGCVLAPTLFSMMVSVMLTDAFSADTLDIDIRYRTYGKLYNPQSLQAKNKVQTDRIQDFLFVDGCALNAGNEADMQHSMNLFSTACDNFGLTISSKKTEVKYQPAPKRT</sequence>
<name>A0AAV4I7M7_9GAST</name>
<evidence type="ECO:0000313" key="2">
    <source>
        <dbReference type="EMBL" id="GFS06419.1"/>
    </source>
</evidence>
<dbReference type="Proteomes" id="UP000762676">
    <property type="component" value="Unassembled WGS sequence"/>
</dbReference>
<dbReference type="Pfam" id="PF00078">
    <property type="entry name" value="RVT_1"/>
    <property type="match status" value="1"/>
</dbReference>
<evidence type="ECO:0000313" key="3">
    <source>
        <dbReference type="Proteomes" id="UP000762676"/>
    </source>
</evidence>
<dbReference type="PANTHER" id="PTHR47027">
    <property type="entry name" value="REVERSE TRANSCRIPTASE DOMAIN-CONTAINING PROTEIN"/>
    <property type="match status" value="1"/>
</dbReference>
<evidence type="ECO:0000259" key="1">
    <source>
        <dbReference type="Pfam" id="PF00078"/>
    </source>
</evidence>
<dbReference type="EMBL" id="BMAT01013146">
    <property type="protein sequence ID" value="GFS06419.1"/>
    <property type="molecule type" value="Genomic_DNA"/>
</dbReference>
<comment type="caution">
    <text evidence="2">The sequence shown here is derived from an EMBL/GenBank/DDBJ whole genome shotgun (WGS) entry which is preliminary data.</text>
</comment>
<dbReference type="InterPro" id="IPR000477">
    <property type="entry name" value="RT_dom"/>
</dbReference>